<protein>
    <recommendedName>
        <fullName evidence="5">LapA family protein</fullName>
    </recommendedName>
</protein>
<evidence type="ECO:0000313" key="4">
    <source>
        <dbReference type="Proteomes" id="UP001596096"/>
    </source>
</evidence>
<keyword evidence="2" id="KW-1133">Transmembrane helix</keyword>
<sequence length="154" mass="16867">MGLLLVILGAGAAILVLAEAGTSYNLFGYTFQPNHVEMFLAGAAAAAVLLLGLWLIALGSRRSARHRRALRGARADASHRVAELESEKRRLQEKLEKEHAANQRTAADERAADRRTTAEERAADRRTAAEERAATAERADDDRLVAGRPEQTRR</sequence>
<keyword evidence="4" id="KW-1185">Reference proteome</keyword>
<name>A0ABW1C699_9ACTN</name>
<feature type="transmembrane region" description="Helical" evidence="2">
    <location>
        <begin position="36"/>
        <end position="58"/>
    </location>
</feature>
<dbReference type="Proteomes" id="UP001596096">
    <property type="component" value="Unassembled WGS sequence"/>
</dbReference>
<reference evidence="4" key="1">
    <citation type="journal article" date="2019" name="Int. J. Syst. Evol. Microbiol.">
        <title>The Global Catalogue of Microorganisms (GCM) 10K type strain sequencing project: providing services to taxonomists for standard genome sequencing and annotation.</title>
        <authorList>
            <consortium name="The Broad Institute Genomics Platform"/>
            <consortium name="The Broad Institute Genome Sequencing Center for Infectious Disease"/>
            <person name="Wu L."/>
            <person name="Ma J."/>
        </authorList>
    </citation>
    <scope>NUCLEOTIDE SEQUENCE [LARGE SCALE GENOMIC DNA]</scope>
    <source>
        <strain evidence="4">CGMCC 4.7106</strain>
    </source>
</reference>
<keyword evidence="2" id="KW-0472">Membrane</keyword>
<proteinExistence type="predicted"/>
<gene>
    <name evidence="3" type="ORF">ACFPUY_34930</name>
</gene>
<evidence type="ECO:0000313" key="3">
    <source>
        <dbReference type="EMBL" id="MFC5820323.1"/>
    </source>
</evidence>
<dbReference type="EMBL" id="JBHSNW010000024">
    <property type="protein sequence ID" value="MFC5820323.1"/>
    <property type="molecule type" value="Genomic_DNA"/>
</dbReference>
<accession>A0ABW1C699</accession>
<evidence type="ECO:0000256" key="1">
    <source>
        <dbReference type="SAM" id="MobiDB-lite"/>
    </source>
</evidence>
<dbReference type="RefSeq" id="WP_219545496.1">
    <property type="nucleotide sequence ID" value="NZ_JAHKRN010000016.1"/>
</dbReference>
<keyword evidence="2" id="KW-0812">Transmembrane</keyword>
<evidence type="ECO:0000256" key="2">
    <source>
        <dbReference type="SAM" id="Phobius"/>
    </source>
</evidence>
<organism evidence="3 4">
    <name type="scientific">Nonomuraea harbinensis</name>
    <dbReference type="NCBI Taxonomy" id="1286938"/>
    <lineage>
        <taxon>Bacteria</taxon>
        <taxon>Bacillati</taxon>
        <taxon>Actinomycetota</taxon>
        <taxon>Actinomycetes</taxon>
        <taxon>Streptosporangiales</taxon>
        <taxon>Streptosporangiaceae</taxon>
        <taxon>Nonomuraea</taxon>
    </lineage>
</organism>
<feature type="region of interest" description="Disordered" evidence="1">
    <location>
        <begin position="81"/>
        <end position="154"/>
    </location>
</feature>
<comment type="caution">
    <text evidence="3">The sequence shown here is derived from an EMBL/GenBank/DDBJ whole genome shotgun (WGS) entry which is preliminary data.</text>
</comment>
<evidence type="ECO:0008006" key="5">
    <source>
        <dbReference type="Google" id="ProtNLM"/>
    </source>
</evidence>